<dbReference type="InterPro" id="IPR000804">
    <property type="entry name" value="Clathrin_sm-chain_CS"/>
</dbReference>
<dbReference type="GO" id="GO:0016192">
    <property type="term" value="P:vesicle-mediated transport"/>
    <property type="evidence" value="ECO:0007669"/>
    <property type="project" value="InterPro"/>
</dbReference>
<dbReference type="SUPFAM" id="SSF64356">
    <property type="entry name" value="SNARE-like"/>
    <property type="match status" value="2"/>
</dbReference>
<dbReference type="Pfam" id="PF01217">
    <property type="entry name" value="Clat_adaptor_s"/>
    <property type="match status" value="2"/>
</dbReference>
<dbReference type="GO" id="GO:0030117">
    <property type="term" value="C:membrane coat"/>
    <property type="evidence" value="ECO:0007669"/>
    <property type="project" value="InterPro"/>
</dbReference>
<evidence type="ECO:0000313" key="8">
    <source>
        <dbReference type="Proteomes" id="UP001153365"/>
    </source>
</evidence>
<keyword evidence="4" id="KW-0653">Protein transport</keyword>
<dbReference type="GO" id="GO:0006886">
    <property type="term" value="P:intracellular protein transport"/>
    <property type="evidence" value="ECO:0007669"/>
    <property type="project" value="InterPro"/>
</dbReference>
<comment type="caution">
    <text evidence="7">The sequence shown here is derived from an EMBL/GenBank/DDBJ whole genome shotgun (WGS) entry which is preliminary data.</text>
</comment>
<sequence length="217" mass="24995">MIHAVLIFNNQGKPRLTKFYNNQSPSSHRSNLTSKIYQLILNRSNTSTTSTNLISIDSDRLNWFYNNKRQQQKQKQEKKEKLKFFNDDDGVGAGGKVRFEGESRRMDRGLEVRSEVGEILGDGTLNVVYRNYATLYFVFVIDRVESELAILDLIQVFVESLDQSFKNVCELDLIFNYDELNLLLNQVIIGGIVIDTCKDSIVSNFKNQLRNLKNSKP</sequence>
<evidence type="ECO:0000256" key="3">
    <source>
        <dbReference type="ARBA" id="ARBA00022448"/>
    </source>
</evidence>
<gene>
    <name evidence="7" type="ORF">PPACK8108_LOCUS21729</name>
</gene>
<comment type="subcellular location">
    <subcellularLocation>
        <location evidence="1">Endomembrane system</location>
    </subcellularLocation>
</comment>
<dbReference type="Gene3D" id="3.30.450.60">
    <property type="match status" value="1"/>
</dbReference>
<evidence type="ECO:0000313" key="7">
    <source>
        <dbReference type="EMBL" id="CAH7687008.1"/>
    </source>
</evidence>
<feature type="domain" description="AP complex mu/sigma subunit" evidence="6">
    <location>
        <begin position="119"/>
        <end position="205"/>
    </location>
</feature>
<evidence type="ECO:0000256" key="4">
    <source>
        <dbReference type="ARBA" id="ARBA00022927"/>
    </source>
</evidence>
<dbReference type="AlphaFoldDB" id="A0AAV0BK82"/>
<keyword evidence="8" id="KW-1185">Reference proteome</keyword>
<dbReference type="InterPro" id="IPR011012">
    <property type="entry name" value="Longin-like_dom_sf"/>
</dbReference>
<keyword evidence="3" id="KW-0813">Transport</keyword>
<dbReference type="EMBL" id="CALTRL010005826">
    <property type="protein sequence ID" value="CAH7687008.1"/>
    <property type="molecule type" value="Genomic_DNA"/>
</dbReference>
<evidence type="ECO:0000256" key="2">
    <source>
        <dbReference type="ARBA" id="ARBA00006972"/>
    </source>
</evidence>
<reference evidence="7" key="1">
    <citation type="submission" date="2022-06" db="EMBL/GenBank/DDBJ databases">
        <authorList>
            <consortium name="SYNGENTA / RWTH Aachen University"/>
        </authorList>
    </citation>
    <scope>NUCLEOTIDE SEQUENCE</scope>
</reference>
<feature type="domain" description="AP complex mu/sigma subunit" evidence="6">
    <location>
        <begin position="1"/>
        <end position="51"/>
    </location>
</feature>
<dbReference type="GO" id="GO:0012505">
    <property type="term" value="C:endomembrane system"/>
    <property type="evidence" value="ECO:0007669"/>
    <property type="project" value="UniProtKB-SubCell"/>
</dbReference>
<evidence type="ECO:0000259" key="6">
    <source>
        <dbReference type="Pfam" id="PF01217"/>
    </source>
</evidence>
<comment type="similarity">
    <text evidence="2">Belongs to the adaptor complexes small subunit family.</text>
</comment>
<name>A0AAV0BK82_PHAPC</name>
<organism evidence="7 8">
    <name type="scientific">Phakopsora pachyrhizi</name>
    <name type="common">Asian soybean rust disease fungus</name>
    <dbReference type="NCBI Taxonomy" id="170000"/>
    <lineage>
        <taxon>Eukaryota</taxon>
        <taxon>Fungi</taxon>
        <taxon>Dikarya</taxon>
        <taxon>Basidiomycota</taxon>
        <taxon>Pucciniomycotina</taxon>
        <taxon>Pucciniomycetes</taxon>
        <taxon>Pucciniales</taxon>
        <taxon>Phakopsoraceae</taxon>
        <taxon>Phakopsora</taxon>
    </lineage>
</organism>
<evidence type="ECO:0000256" key="1">
    <source>
        <dbReference type="ARBA" id="ARBA00004308"/>
    </source>
</evidence>
<dbReference type="InterPro" id="IPR022775">
    <property type="entry name" value="AP_mu_sigma_su"/>
</dbReference>
<dbReference type="Proteomes" id="UP001153365">
    <property type="component" value="Unassembled WGS sequence"/>
</dbReference>
<evidence type="ECO:0000256" key="5">
    <source>
        <dbReference type="ARBA" id="ARBA00023136"/>
    </source>
</evidence>
<proteinExistence type="inferred from homology"/>
<dbReference type="InterPro" id="IPR016635">
    <property type="entry name" value="AP_complex_ssu"/>
</dbReference>
<protein>
    <submittedName>
        <fullName evidence="7">AP complex, mu/sigma subunit</fullName>
    </submittedName>
</protein>
<keyword evidence="5" id="KW-0472">Membrane</keyword>
<accession>A0AAV0BK82</accession>
<dbReference type="PROSITE" id="PS00989">
    <property type="entry name" value="CLAT_ADAPTOR_S"/>
    <property type="match status" value="1"/>
</dbReference>
<dbReference type="PANTHER" id="PTHR11753">
    <property type="entry name" value="ADAPTOR COMPLEXES SMALL SUBUNIT FAMILY"/>
    <property type="match status" value="1"/>
</dbReference>